<evidence type="ECO:0000313" key="1">
    <source>
        <dbReference type="EMBL" id="GFE38428.1"/>
    </source>
</evidence>
<sequence length="305" mass="33302">MDYDFTFIVTGVTVEDADAVESLFDTLDATLAKAGGQHMVSITMDGPRAVDAALHAATALRECVPGLRVIRLDRDLVGIPEISERTDRSRQNVAQWVAGERKAEHGPFPAPEGVAGRTQVWLWTEVNAWLRKHGMGDTDVAYPSREEMTEIDFALANAVSLTFKYAPTLGFDEGRQTVVRELQRRHMPKLVKVLTGSQTLDQNGRHVVLVADQHEPADAVMKRVADFDHGVMLVTMTDQFVGAELSTQEDASPSPEVVSVPTTATVRDWFELALEHPGASFTPGGMERAEPHPAPVKQLLLAAAA</sequence>
<name>A0A640UQQ3_9ACTN</name>
<dbReference type="AlphaFoldDB" id="A0A640UQQ3"/>
<protein>
    <submittedName>
        <fullName evidence="1">Uncharacterized protein</fullName>
    </submittedName>
</protein>
<dbReference type="EMBL" id="BLIR01000001">
    <property type="protein sequence ID" value="GFE38428.1"/>
    <property type="molecule type" value="Genomic_DNA"/>
</dbReference>
<evidence type="ECO:0000313" key="2">
    <source>
        <dbReference type="Proteomes" id="UP000431826"/>
    </source>
</evidence>
<dbReference type="Proteomes" id="UP000431826">
    <property type="component" value="Unassembled WGS sequence"/>
</dbReference>
<proteinExistence type="predicted"/>
<comment type="caution">
    <text evidence="1">The sequence shown here is derived from an EMBL/GenBank/DDBJ whole genome shotgun (WGS) entry which is preliminary data.</text>
</comment>
<accession>A0A640UQQ3</accession>
<dbReference type="RefSeq" id="WP_159744227.1">
    <property type="nucleotide sequence ID" value="NZ_BLIR01000001.1"/>
</dbReference>
<keyword evidence="2" id="KW-1185">Reference proteome</keyword>
<dbReference type="GeneID" id="96284210"/>
<reference evidence="1 2" key="1">
    <citation type="submission" date="2019-12" db="EMBL/GenBank/DDBJ databases">
        <title>Whole genome shotgun sequence of Streptomyces tubercidicus NBRC 13090.</title>
        <authorList>
            <person name="Ichikawa N."/>
            <person name="Kimura A."/>
            <person name="Kitahashi Y."/>
            <person name="Komaki H."/>
            <person name="Tamura T."/>
        </authorList>
    </citation>
    <scope>NUCLEOTIDE SEQUENCE [LARGE SCALE GENOMIC DNA]</scope>
    <source>
        <strain evidence="1 2">NBRC 13090</strain>
    </source>
</reference>
<gene>
    <name evidence="1" type="ORF">Stube_31010</name>
</gene>
<dbReference type="OrthoDB" id="3727407at2"/>
<organism evidence="1 2">
    <name type="scientific">Streptomyces tubercidicus</name>
    <dbReference type="NCBI Taxonomy" id="47759"/>
    <lineage>
        <taxon>Bacteria</taxon>
        <taxon>Bacillati</taxon>
        <taxon>Actinomycetota</taxon>
        <taxon>Actinomycetes</taxon>
        <taxon>Kitasatosporales</taxon>
        <taxon>Streptomycetaceae</taxon>
        <taxon>Streptomyces</taxon>
    </lineage>
</organism>